<reference evidence="2 3" key="1">
    <citation type="submission" date="2018-02" db="EMBL/GenBank/DDBJ databases">
        <title>Draft genome of wild Prunus yedoensis var. nudiflora.</title>
        <authorList>
            <person name="Baek S."/>
            <person name="Kim J.-H."/>
            <person name="Choi K."/>
            <person name="Kim G.-B."/>
            <person name="Cho A."/>
            <person name="Jang H."/>
            <person name="Shin C.-H."/>
            <person name="Yu H.-J."/>
            <person name="Mun J.-H."/>
        </authorList>
    </citation>
    <scope>NUCLEOTIDE SEQUENCE [LARGE SCALE GENOMIC DNA]</scope>
    <source>
        <strain evidence="3">cv. Jeju island</strain>
        <tissue evidence="2">Leaf</tissue>
    </source>
</reference>
<gene>
    <name evidence="2" type="ORF">Pyn_09574</name>
</gene>
<organism evidence="2 3">
    <name type="scientific">Prunus yedoensis var. nudiflora</name>
    <dbReference type="NCBI Taxonomy" id="2094558"/>
    <lineage>
        <taxon>Eukaryota</taxon>
        <taxon>Viridiplantae</taxon>
        <taxon>Streptophyta</taxon>
        <taxon>Embryophyta</taxon>
        <taxon>Tracheophyta</taxon>
        <taxon>Spermatophyta</taxon>
        <taxon>Magnoliopsida</taxon>
        <taxon>eudicotyledons</taxon>
        <taxon>Gunneridae</taxon>
        <taxon>Pentapetalae</taxon>
        <taxon>rosids</taxon>
        <taxon>fabids</taxon>
        <taxon>Rosales</taxon>
        <taxon>Rosaceae</taxon>
        <taxon>Amygdaloideae</taxon>
        <taxon>Amygdaleae</taxon>
        <taxon>Prunus</taxon>
    </lineage>
</organism>
<accession>A0A314XX34</accession>
<protein>
    <submittedName>
        <fullName evidence="2">Uncharacterized protein</fullName>
    </submittedName>
</protein>
<evidence type="ECO:0000313" key="3">
    <source>
        <dbReference type="Proteomes" id="UP000250321"/>
    </source>
</evidence>
<evidence type="ECO:0000313" key="2">
    <source>
        <dbReference type="EMBL" id="PQP97208.1"/>
    </source>
</evidence>
<keyword evidence="1" id="KW-0472">Membrane</keyword>
<feature type="transmembrane region" description="Helical" evidence="1">
    <location>
        <begin position="63"/>
        <end position="86"/>
    </location>
</feature>
<keyword evidence="3" id="KW-1185">Reference proteome</keyword>
<dbReference type="Proteomes" id="UP000250321">
    <property type="component" value="Unassembled WGS sequence"/>
</dbReference>
<dbReference type="AlphaFoldDB" id="A0A314XX34"/>
<keyword evidence="1" id="KW-1133">Transmembrane helix</keyword>
<keyword evidence="1" id="KW-0812">Transmembrane</keyword>
<dbReference type="EMBL" id="PJQY01001995">
    <property type="protein sequence ID" value="PQP97208.1"/>
    <property type="molecule type" value="Genomic_DNA"/>
</dbReference>
<proteinExistence type="predicted"/>
<name>A0A314XX34_PRUYE</name>
<sequence>MLARGVASSTETLATRFLTYLRVLRVCCQAVSSFENPTPRKDPNFFALSSHLQNPQVHAFQGFTLNFLVFSTLPCLVTFSLVLTILEPFIDSWAPFLF</sequence>
<comment type="caution">
    <text evidence="2">The sequence shown here is derived from an EMBL/GenBank/DDBJ whole genome shotgun (WGS) entry which is preliminary data.</text>
</comment>
<evidence type="ECO:0000256" key="1">
    <source>
        <dbReference type="SAM" id="Phobius"/>
    </source>
</evidence>